<dbReference type="SUPFAM" id="SSF57716">
    <property type="entry name" value="Glucocorticoid receptor-like (DNA-binding domain)"/>
    <property type="match status" value="1"/>
</dbReference>
<keyword evidence="6 12" id="KW-0805">Transcription regulation</keyword>
<dbReference type="PROSITE" id="PS51030">
    <property type="entry name" value="NUCLEAR_REC_DBD_2"/>
    <property type="match status" value="1"/>
</dbReference>
<reference evidence="17" key="1">
    <citation type="submission" date="2010-08" db="EMBL/GenBank/DDBJ databases">
        <authorList>
            <consortium name="Caenorhabditis japonica Sequencing Consortium"/>
            <person name="Wilson R.K."/>
        </authorList>
    </citation>
    <scope>NUCLEOTIDE SEQUENCE [LARGE SCALE GENOMIC DNA]</scope>
    <source>
        <strain evidence="17">DF5081</strain>
    </source>
</reference>
<evidence type="ECO:0000256" key="6">
    <source>
        <dbReference type="ARBA" id="ARBA00023015"/>
    </source>
</evidence>
<feature type="domain" description="NR LBD" evidence="15">
    <location>
        <begin position="199"/>
        <end position="462"/>
    </location>
</feature>
<evidence type="ECO:0008006" key="18">
    <source>
        <dbReference type="Google" id="ProtNLM"/>
    </source>
</evidence>
<dbReference type="CDD" id="cd06960">
    <property type="entry name" value="NR_DBD_HNF4A"/>
    <property type="match status" value="1"/>
</dbReference>
<dbReference type="InterPro" id="IPR052496">
    <property type="entry name" value="Orphan_Nuclear_Rcpt"/>
</dbReference>
<dbReference type="InterPro" id="IPR035500">
    <property type="entry name" value="NHR-like_dom_sf"/>
</dbReference>
<evidence type="ECO:0000256" key="3">
    <source>
        <dbReference type="ARBA" id="ARBA00022723"/>
    </source>
</evidence>
<keyword evidence="3 12" id="KW-0479">Metal-binding</keyword>
<dbReference type="Proteomes" id="UP000005237">
    <property type="component" value="Unassembled WGS sequence"/>
</dbReference>
<organism evidence="16 17">
    <name type="scientific">Caenorhabditis japonica</name>
    <dbReference type="NCBI Taxonomy" id="281687"/>
    <lineage>
        <taxon>Eukaryota</taxon>
        <taxon>Metazoa</taxon>
        <taxon>Ecdysozoa</taxon>
        <taxon>Nematoda</taxon>
        <taxon>Chromadorea</taxon>
        <taxon>Rhabditida</taxon>
        <taxon>Rhabditina</taxon>
        <taxon>Rhabditomorpha</taxon>
        <taxon>Rhabditoidea</taxon>
        <taxon>Rhabditidae</taxon>
        <taxon>Peloderinae</taxon>
        <taxon>Caenorhabditis</taxon>
    </lineage>
</organism>
<dbReference type="FunFam" id="3.30.50.10:FF:000030">
    <property type="entry name" value="Nuclear Hormone Receptor family"/>
    <property type="match status" value="1"/>
</dbReference>
<dbReference type="GO" id="GO:0008270">
    <property type="term" value="F:zinc ion binding"/>
    <property type="evidence" value="ECO:0007669"/>
    <property type="project" value="UniProtKB-KW"/>
</dbReference>
<keyword evidence="9 12" id="KW-0675">Receptor</keyword>
<evidence type="ECO:0000256" key="13">
    <source>
        <dbReference type="SAM" id="MobiDB-lite"/>
    </source>
</evidence>
<evidence type="ECO:0000256" key="10">
    <source>
        <dbReference type="ARBA" id="ARBA00023242"/>
    </source>
</evidence>
<dbReference type="PROSITE" id="PS51843">
    <property type="entry name" value="NR_LBD"/>
    <property type="match status" value="1"/>
</dbReference>
<evidence type="ECO:0000256" key="12">
    <source>
        <dbReference type="RuleBase" id="RU004334"/>
    </source>
</evidence>
<dbReference type="InterPro" id="IPR001628">
    <property type="entry name" value="Znf_hrmn_rcpt"/>
</dbReference>
<comment type="function">
    <text evidence="11">Orphan nuclear receptor.</text>
</comment>
<dbReference type="Pfam" id="PF00105">
    <property type="entry name" value="zf-C4"/>
    <property type="match status" value="1"/>
</dbReference>
<dbReference type="SMART" id="SM00430">
    <property type="entry name" value="HOLI"/>
    <property type="match status" value="1"/>
</dbReference>
<comment type="subcellular location">
    <subcellularLocation>
        <location evidence="1 12">Nucleus</location>
    </subcellularLocation>
</comment>
<keyword evidence="5 12" id="KW-0862">Zinc</keyword>
<dbReference type="InterPro" id="IPR013088">
    <property type="entry name" value="Znf_NHR/GATA"/>
</dbReference>
<evidence type="ECO:0000313" key="17">
    <source>
        <dbReference type="Proteomes" id="UP000005237"/>
    </source>
</evidence>
<evidence type="ECO:0000256" key="2">
    <source>
        <dbReference type="ARBA" id="ARBA00005993"/>
    </source>
</evidence>
<dbReference type="PROSITE" id="PS00031">
    <property type="entry name" value="NUCLEAR_REC_DBD_1"/>
    <property type="match status" value="1"/>
</dbReference>
<keyword evidence="4 12" id="KW-0863">Zinc-finger</keyword>
<keyword evidence="8 12" id="KW-0804">Transcription</keyword>
<protein>
    <recommendedName>
        <fullName evidence="18">Nuclear receptor domain-containing protein</fullName>
    </recommendedName>
</protein>
<evidence type="ECO:0000259" key="15">
    <source>
        <dbReference type="PROSITE" id="PS51843"/>
    </source>
</evidence>
<keyword evidence="10 12" id="KW-0539">Nucleus</keyword>
<dbReference type="SMART" id="SM00399">
    <property type="entry name" value="ZnF_C4"/>
    <property type="match status" value="1"/>
</dbReference>
<accession>A0A8R1DXT4</accession>
<dbReference type="CDD" id="cd06157">
    <property type="entry name" value="NR_LBD"/>
    <property type="match status" value="1"/>
</dbReference>
<reference evidence="16" key="2">
    <citation type="submission" date="2022-06" db="UniProtKB">
        <authorList>
            <consortium name="EnsemblMetazoa"/>
        </authorList>
    </citation>
    <scope>IDENTIFICATION</scope>
    <source>
        <strain evidence="16">DF5081</strain>
    </source>
</reference>
<evidence type="ECO:0000256" key="11">
    <source>
        <dbReference type="ARBA" id="ARBA00037512"/>
    </source>
</evidence>
<dbReference type="SUPFAM" id="SSF48508">
    <property type="entry name" value="Nuclear receptor ligand-binding domain"/>
    <property type="match status" value="1"/>
</dbReference>
<dbReference type="AlphaFoldDB" id="A0A8R1DXT4"/>
<sequence>MTNTQTPFSFSALLRCGSPGQTFSMESLLKPEFGEYSPSGGNGSDGEELTICSVCCDEASGRHYGVVACFGCKGFFRRTVRAGKNYVCRYNGKCRIDKAGRNVCRSCRFQKCLEVGMEPDAIRPDRDKTGRQKNPRRNTQFESVNKKSSVSSLLGDLPNMNTIKEDMENRSVSPSLSDTVPLRQNTLIADENVLTTLSEIEDIVIQLQDNFETTQQTLPQMAEAITKPSLISARTLLNFNGTMGSADPHCVSSNLRRMIVFTFDYINTLRPIADLNADEKLSLARSMVAPFLILFCGYHSVISDPQEFECIYLPSGHKLPSHQNLFTKNSSKKKFILLENKAEHVRRNMTEMILHQLQRLKVTKVEMVALKAIMALDPNVKGLSQKSVELLVIARESVQHALFSHLINNFGVLEATSRFAHLLLLITSATRVAFSLSSFFQLSRDVNYDIDGVLEELLFFDHLMDRI</sequence>
<evidence type="ECO:0000256" key="1">
    <source>
        <dbReference type="ARBA" id="ARBA00004123"/>
    </source>
</evidence>
<evidence type="ECO:0000256" key="4">
    <source>
        <dbReference type="ARBA" id="ARBA00022771"/>
    </source>
</evidence>
<evidence type="ECO:0000256" key="9">
    <source>
        <dbReference type="ARBA" id="ARBA00023170"/>
    </source>
</evidence>
<dbReference type="GO" id="GO:0000978">
    <property type="term" value="F:RNA polymerase II cis-regulatory region sequence-specific DNA binding"/>
    <property type="evidence" value="ECO:0007669"/>
    <property type="project" value="InterPro"/>
</dbReference>
<dbReference type="EnsemblMetazoa" id="CJA13646b.1">
    <property type="protein sequence ID" value="CJA13646b.1"/>
    <property type="gene ID" value="WBGene00132850"/>
</dbReference>
<feature type="region of interest" description="Disordered" evidence="13">
    <location>
        <begin position="120"/>
        <end position="152"/>
    </location>
</feature>
<dbReference type="OMA" id="KCRIDKA"/>
<dbReference type="Pfam" id="PF00104">
    <property type="entry name" value="Hormone_recep"/>
    <property type="match status" value="1"/>
</dbReference>
<dbReference type="InterPro" id="IPR049636">
    <property type="entry name" value="HNF4-like_DBD"/>
</dbReference>
<dbReference type="InterPro" id="IPR000536">
    <property type="entry name" value="Nucl_hrmn_rcpt_lig-bd"/>
</dbReference>
<keyword evidence="7 12" id="KW-0238">DNA-binding</keyword>
<evidence type="ECO:0000256" key="8">
    <source>
        <dbReference type="ARBA" id="ARBA00023163"/>
    </source>
</evidence>
<evidence type="ECO:0000256" key="7">
    <source>
        <dbReference type="ARBA" id="ARBA00023125"/>
    </source>
</evidence>
<dbReference type="GO" id="GO:0005634">
    <property type="term" value="C:nucleus"/>
    <property type="evidence" value="ECO:0007669"/>
    <property type="project" value="UniProtKB-SubCell"/>
</dbReference>
<dbReference type="PANTHER" id="PTHR47519">
    <property type="entry name" value="NUCLEAR HORMONE RECEPTOR FAMILY MEMBER NHR-31-RELATED"/>
    <property type="match status" value="1"/>
</dbReference>
<dbReference type="GO" id="GO:0003700">
    <property type="term" value="F:DNA-binding transcription factor activity"/>
    <property type="evidence" value="ECO:0007669"/>
    <property type="project" value="InterPro"/>
</dbReference>
<evidence type="ECO:0000313" key="16">
    <source>
        <dbReference type="EnsemblMetazoa" id="CJA13646b.1"/>
    </source>
</evidence>
<dbReference type="Gene3D" id="3.30.50.10">
    <property type="entry name" value="Erythroid Transcription Factor GATA-1, subunit A"/>
    <property type="match status" value="1"/>
</dbReference>
<feature type="domain" description="Nuclear receptor" evidence="14">
    <location>
        <begin position="49"/>
        <end position="124"/>
    </location>
</feature>
<keyword evidence="17" id="KW-1185">Reference proteome</keyword>
<name>A0A8R1DXT4_CAEJA</name>
<evidence type="ECO:0000256" key="5">
    <source>
        <dbReference type="ARBA" id="ARBA00022833"/>
    </source>
</evidence>
<dbReference type="PANTHER" id="PTHR47519:SF5">
    <property type="entry name" value="NUCLEAR HORMONE RECEPTOR E75"/>
    <property type="match status" value="1"/>
</dbReference>
<evidence type="ECO:0000259" key="14">
    <source>
        <dbReference type="PROSITE" id="PS51030"/>
    </source>
</evidence>
<comment type="similarity">
    <text evidence="2 12">Belongs to the nuclear hormone receptor family.</text>
</comment>
<dbReference type="Gene3D" id="1.10.565.10">
    <property type="entry name" value="Retinoid X Receptor"/>
    <property type="match status" value="1"/>
</dbReference>
<feature type="compositionally biased region" description="Basic and acidic residues" evidence="13">
    <location>
        <begin position="120"/>
        <end position="130"/>
    </location>
</feature>
<proteinExistence type="inferred from homology"/>
<dbReference type="PRINTS" id="PR00047">
    <property type="entry name" value="STROIDFINGER"/>
</dbReference>